<evidence type="ECO:0000313" key="11">
    <source>
        <dbReference type="Proteomes" id="UP001215216"/>
    </source>
</evidence>
<dbReference type="Proteomes" id="UP001215216">
    <property type="component" value="Chromosome"/>
</dbReference>
<gene>
    <name evidence="10" type="ORF">P7079_03395</name>
</gene>
<reference evidence="10 11" key="1">
    <citation type="submission" date="2023-03" db="EMBL/GenBank/DDBJ databases">
        <title>Complete genome of Arcanobacterium canis strain DSM 25104 isolated in 2010 from a canine otitis externa in Germany.</title>
        <authorList>
            <person name="Borowiak M."/>
            <person name="Kreitlow A."/>
            <person name="Malorny B."/>
            <person name="Laemmler C."/>
            <person name="Prenger-Berninghoff E."/>
            <person name="Ploetz M."/>
            <person name="Abdulmawjood A."/>
        </authorList>
    </citation>
    <scope>NUCLEOTIDE SEQUENCE [LARGE SCALE GENOMIC DNA]</scope>
    <source>
        <strain evidence="10 11">DSM 25104</strain>
    </source>
</reference>
<sequence>MVSLLLAVILEPVASFLRNRWHWPRALAATAALLGLIILVLLLFIGAGTSIFQGFSDLSEQITQGINSVVGWLHSQFPQFDKEISSAWEQIQGYARNNSSVIAGGVASVGSSLVTFVTGVLLVLFTLFFFLKDGRRMWHWLVRLFPEANRTSVNESGIRAWITIASYVRVQAIVAAVDAIGIALVAFILKTPLTLAFPIGVLVFLFAFIPILGAFISGFVGTMVVLVNTGSPWMALAMFLGVLIVQQVEGNVLQPILQGNALNMHPLAIVIVVAGGSALFGIYGALFSVPIAAAINTVVLYLRGHDIYPYLSQDENRPGGPFKPFDYYASQYWEDFAQNVAQTKHPKSRYVTGESGTDESIKRDEEDTTSAE</sequence>
<feature type="transmembrane region" description="Helical" evidence="9">
    <location>
        <begin position="265"/>
        <end position="286"/>
    </location>
</feature>
<evidence type="ECO:0000313" key="10">
    <source>
        <dbReference type="EMBL" id="WFM84031.1"/>
    </source>
</evidence>
<keyword evidence="7 9" id="KW-0472">Membrane</keyword>
<comment type="similarity">
    <text evidence="2">Belongs to the autoinducer-2 exporter (AI-2E) (TC 2.A.86) family.</text>
</comment>
<proteinExistence type="inferred from homology"/>
<dbReference type="InterPro" id="IPR002549">
    <property type="entry name" value="AI-2E-like"/>
</dbReference>
<keyword evidence="3" id="KW-0813">Transport</keyword>
<protein>
    <submittedName>
        <fullName evidence="10">AI-2E family transporter</fullName>
    </submittedName>
</protein>
<evidence type="ECO:0000256" key="1">
    <source>
        <dbReference type="ARBA" id="ARBA00004651"/>
    </source>
</evidence>
<evidence type="ECO:0000256" key="3">
    <source>
        <dbReference type="ARBA" id="ARBA00022448"/>
    </source>
</evidence>
<evidence type="ECO:0000256" key="5">
    <source>
        <dbReference type="ARBA" id="ARBA00022692"/>
    </source>
</evidence>
<feature type="transmembrane region" description="Helical" evidence="9">
    <location>
        <begin position="233"/>
        <end position="253"/>
    </location>
</feature>
<evidence type="ECO:0000256" key="6">
    <source>
        <dbReference type="ARBA" id="ARBA00022989"/>
    </source>
</evidence>
<feature type="region of interest" description="Disordered" evidence="8">
    <location>
        <begin position="343"/>
        <end position="372"/>
    </location>
</feature>
<dbReference type="PANTHER" id="PTHR21716:SF53">
    <property type="entry name" value="PERMEASE PERM-RELATED"/>
    <property type="match status" value="1"/>
</dbReference>
<evidence type="ECO:0000256" key="4">
    <source>
        <dbReference type="ARBA" id="ARBA00022475"/>
    </source>
</evidence>
<dbReference type="RefSeq" id="WP_278013426.1">
    <property type="nucleotide sequence ID" value="NZ_CP121208.1"/>
</dbReference>
<dbReference type="Pfam" id="PF01594">
    <property type="entry name" value="AI-2E_transport"/>
    <property type="match status" value="1"/>
</dbReference>
<keyword evidence="11" id="KW-1185">Reference proteome</keyword>
<keyword evidence="6 9" id="KW-1133">Transmembrane helix</keyword>
<feature type="transmembrane region" description="Helical" evidence="9">
    <location>
        <begin position="101"/>
        <end position="131"/>
    </location>
</feature>
<keyword evidence="4" id="KW-1003">Cell membrane</keyword>
<keyword evidence="5 9" id="KW-0812">Transmembrane</keyword>
<evidence type="ECO:0000256" key="8">
    <source>
        <dbReference type="SAM" id="MobiDB-lite"/>
    </source>
</evidence>
<feature type="transmembrane region" description="Helical" evidence="9">
    <location>
        <begin position="170"/>
        <end position="189"/>
    </location>
</feature>
<feature type="transmembrane region" description="Helical" evidence="9">
    <location>
        <begin position="201"/>
        <end position="227"/>
    </location>
</feature>
<comment type="subcellular location">
    <subcellularLocation>
        <location evidence="1">Cell membrane</location>
        <topology evidence="1">Multi-pass membrane protein</topology>
    </subcellularLocation>
</comment>
<dbReference type="EMBL" id="CP121208">
    <property type="protein sequence ID" value="WFM84031.1"/>
    <property type="molecule type" value="Genomic_DNA"/>
</dbReference>
<organism evidence="10 11">
    <name type="scientific">Arcanobacterium canis</name>
    <dbReference type="NCBI Taxonomy" id="999183"/>
    <lineage>
        <taxon>Bacteria</taxon>
        <taxon>Bacillati</taxon>
        <taxon>Actinomycetota</taxon>
        <taxon>Actinomycetes</taxon>
        <taxon>Actinomycetales</taxon>
        <taxon>Actinomycetaceae</taxon>
        <taxon>Arcanobacterium</taxon>
    </lineage>
</organism>
<name>A0ABY8G216_9ACTO</name>
<evidence type="ECO:0000256" key="2">
    <source>
        <dbReference type="ARBA" id="ARBA00009773"/>
    </source>
</evidence>
<dbReference type="PANTHER" id="PTHR21716">
    <property type="entry name" value="TRANSMEMBRANE PROTEIN"/>
    <property type="match status" value="1"/>
</dbReference>
<accession>A0ABY8G216</accession>
<feature type="transmembrane region" description="Helical" evidence="9">
    <location>
        <begin position="25"/>
        <end position="45"/>
    </location>
</feature>
<evidence type="ECO:0000256" key="9">
    <source>
        <dbReference type="SAM" id="Phobius"/>
    </source>
</evidence>
<evidence type="ECO:0000256" key="7">
    <source>
        <dbReference type="ARBA" id="ARBA00023136"/>
    </source>
</evidence>